<gene>
    <name evidence="1" type="ORF">BAURA63_01303</name>
</gene>
<name>A0A2H1IK38_BREAU</name>
<sequence>MNVEQEIHTGYTAWLPSPRATELDVWVDDHVPMVGTFVSEGSTIAFSAIFEPKETASVWIYAALTADEASFLDDHIFEDATEADSYLDNIFANRTVTYAATRDFRIRQFMSLELEGRSIAQGAIDFLTSVSAALALGAHKDSEGHAEKTPEMEQIGNEAEHFKHLVSA</sequence>
<evidence type="ECO:0000313" key="1">
    <source>
        <dbReference type="EMBL" id="SMX75506.1"/>
    </source>
</evidence>
<dbReference type="RefSeq" id="WP_145999282.1">
    <property type="nucleotide sequence ID" value="NZ_FXYZ01000004.1"/>
</dbReference>
<reference evidence="1 2" key="1">
    <citation type="submission" date="2017-03" db="EMBL/GenBank/DDBJ databases">
        <authorList>
            <person name="Afonso C.L."/>
            <person name="Miller P.J."/>
            <person name="Scott M.A."/>
            <person name="Spackman E."/>
            <person name="Goraichik I."/>
            <person name="Dimitrov K.M."/>
            <person name="Suarez D.L."/>
            <person name="Swayne D.E."/>
        </authorList>
    </citation>
    <scope>NUCLEOTIDE SEQUENCE [LARGE SCALE GENOMIC DNA]</scope>
    <source>
        <strain evidence="2">6(3)</strain>
    </source>
</reference>
<dbReference type="EMBL" id="FXYZ01000004">
    <property type="protein sequence ID" value="SMX75506.1"/>
    <property type="molecule type" value="Genomic_DNA"/>
</dbReference>
<accession>A0A2H1IK38</accession>
<evidence type="ECO:0000313" key="2">
    <source>
        <dbReference type="Proteomes" id="UP000234327"/>
    </source>
</evidence>
<dbReference type="Proteomes" id="UP000234327">
    <property type="component" value="Unassembled WGS sequence"/>
</dbReference>
<organism evidence="1 2">
    <name type="scientific">Brevibacterium aurantiacum</name>
    <dbReference type="NCBI Taxonomy" id="273384"/>
    <lineage>
        <taxon>Bacteria</taxon>
        <taxon>Bacillati</taxon>
        <taxon>Actinomycetota</taxon>
        <taxon>Actinomycetes</taxon>
        <taxon>Micrococcales</taxon>
        <taxon>Brevibacteriaceae</taxon>
        <taxon>Brevibacterium</taxon>
    </lineage>
</organism>
<proteinExistence type="predicted"/>
<protein>
    <submittedName>
        <fullName evidence="1">Uncharacterized protein</fullName>
    </submittedName>
</protein>
<dbReference type="AlphaFoldDB" id="A0A2H1IK38"/>